<protein>
    <recommendedName>
        <fullName evidence="2">DUF6533 domain-containing protein</fullName>
    </recommendedName>
</protein>
<feature type="transmembrane region" description="Helical" evidence="1">
    <location>
        <begin position="98"/>
        <end position="117"/>
    </location>
</feature>
<dbReference type="AlphaFoldDB" id="A0A2H3CW53"/>
<evidence type="ECO:0000259" key="2">
    <source>
        <dbReference type="Pfam" id="PF20151"/>
    </source>
</evidence>
<keyword evidence="1" id="KW-0472">Membrane</keyword>
<evidence type="ECO:0000313" key="3">
    <source>
        <dbReference type="EMBL" id="PBK85704.1"/>
    </source>
</evidence>
<feature type="transmembrane region" description="Helical" evidence="1">
    <location>
        <begin position="185"/>
        <end position="206"/>
    </location>
</feature>
<feature type="transmembrane region" description="Helical" evidence="1">
    <location>
        <begin position="16"/>
        <end position="36"/>
    </location>
</feature>
<proteinExistence type="predicted"/>
<keyword evidence="1" id="KW-1133">Transmembrane helix</keyword>
<dbReference type="OMA" id="IMFLWIR"/>
<dbReference type="Pfam" id="PF20151">
    <property type="entry name" value="DUF6533"/>
    <property type="match status" value="1"/>
</dbReference>
<dbReference type="InterPro" id="IPR045340">
    <property type="entry name" value="DUF6533"/>
</dbReference>
<feature type="transmembrane region" description="Helical" evidence="1">
    <location>
        <begin position="129"/>
        <end position="149"/>
    </location>
</feature>
<evidence type="ECO:0000313" key="4">
    <source>
        <dbReference type="Proteomes" id="UP000217790"/>
    </source>
</evidence>
<sequence length="335" mass="37689">MSSNETTNDENDGFTGLYRGNLIPLHVVLVGLTWIVHDYRKLVTLEDEIRYIWPQKRNIGKIMFLWIRYYSISLLLFDALQIHVFSIPGVPSTTSVDAITRITGAISLWSVEIVMQLRVYALFKCSKKVAVINGLLFSSSIAAFLWILIHNVERQGAVIADAVQLPLAGCPSIHPGIEWAQWIPATAYEIVLFSFAIVKTFGFMLNNMMRRHRQLEPLRSILLRDNILYFLAISCILVLNNLMVVGVTKIPWFSFGPFHAAVGVLTTRMLLNLRKAASRTQGNITTCQETDPTGQISSLSPLKFETIIDPCMTEIVEPDAFPGENSISEELRTSE</sequence>
<feature type="transmembrane region" description="Helical" evidence="1">
    <location>
        <begin position="65"/>
        <end position="86"/>
    </location>
</feature>
<evidence type="ECO:0000256" key="1">
    <source>
        <dbReference type="SAM" id="Phobius"/>
    </source>
</evidence>
<dbReference type="InParanoid" id="A0A2H3CW53"/>
<organism evidence="3 4">
    <name type="scientific">Armillaria gallica</name>
    <name type="common">Bulbous honey fungus</name>
    <name type="synonym">Armillaria bulbosa</name>
    <dbReference type="NCBI Taxonomy" id="47427"/>
    <lineage>
        <taxon>Eukaryota</taxon>
        <taxon>Fungi</taxon>
        <taxon>Dikarya</taxon>
        <taxon>Basidiomycota</taxon>
        <taxon>Agaricomycotina</taxon>
        <taxon>Agaricomycetes</taxon>
        <taxon>Agaricomycetidae</taxon>
        <taxon>Agaricales</taxon>
        <taxon>Marasmiineae</taxon>
        <taxon>Physalacriaceae</taxon>
        <taxon>Armillaria</taxon>
    </lineage>
</organism>
<dbReference type="EMBL" id="KZ293689">
    <property type="protein sequence ID" value="PBK85704.1"/>
    <property type="molecule type" value="Genomic_DNA"/>
</dbReference>
<name>A0A2H3CW53_ARMGA</name>
<feature type="transmembrane region" description="Helical" evidence="1">
    <location>
        <begin position="227"/>
        <end position="246"/>
    </location>
</feature>
<gene>
    <name evidence="3" type="ORF">ARMGADRAFT_1087263</name>
</gene>
<keyword evidence="1" id="KW-0812">Transmembrane</keyword>
<feature type="domain" description="DUF6533" evidence="2">
    <location>
        <begin position="29"/>
        <end position="72"/>
    </location>
</feature>
<keyword evidence="4" id="KW-1185">Reference proteome</keyword>
<dbReference type="OrthoDB" id="3258294at2759"/>
<reference evidence="4" key="1">
    <citation type="journal article" date="2017" name="Nat. Ecol. Evol.">
        <title>Genome expansion and lineage-specific genetic innovations in the forest pathogenic fungi Armillaria.</title>
        <authorList>
            <person name="Sipos G."/>
            <person name="Prasanna A.N."/>
            <person name="Walter M.C."/>
            <person name="O'Connor E."/>
            <person name="Balint B."/>
            <person name="Krizsan K."/>
            <person name="Kiss B."/>
            <person name="Hess J."/>
            <person name="Varga T."/>
            <person name="Slot J."/>
            <person name="Riley R."/>
            <person name="Boka B."/>
            <person name="Rigling D."/>
            <person name="Barry K."/>
            <person name="Lee J."/>
            <person name="Mihaltcheva S."/>
            <person name="LaButti K."/>
            <person name="Lipzen A."/>
            <person name="Waldron R."/>
            <person name="Moloney N.M."/>
            <person name="Sperisen C."/>
            <person name="Kredics L."/>
            <person name="Vagvoelgyi C."/>
            <person name="Patrignani A."/>
            <person name="Fitzpatrick D."/>
            <person name="Nagy I."/>
            <person name="Doyle S."/>
            <person name="Anderson J.B."/>
            <person name="Grigoriev I.V."/>
            <person name="Gueldener U."/>
            <person name="Muensterkoetter M."/>
            <person name="Nagy L.G."/>
        </authorList>
    </citation>
    <scope>NUCLEOTIDE SEQUENCE [LARGE SCALE GENOMIC DNA]</scope>
    <source>
        <strain evidence="4">Ar21-2</strain>
    </source>
</reference>
<feature type="transmembrane region" description="Helical" evidence="1">
    <location>
        <begin position="252"/>
        <end position="271"/>
    </location>
</feature>
<accession>A0A2H3CW53</accession>
<dbReference type="Proteomes" id="UP000217790">
    <property type="component" value="Unassembled WGS sequence"/>
</dbReference>